<dbReference type="Proteomes" id="UP000694568">
    <property type="component" value="Unplaced"/>
</dbReference>
<dbReference type="AlphaFoldDB" id="A0A8C9YZN8"/>
<evidence type="ECO:0000313" key="4">
    <source>
        <dbReference type="Proteomes" id="UP000694568"/>
    </source>
</evidence>
<feature type="compositionally biased region" description="Polar residues" evidence="1">
    <location>
        <begin position="29"/>
        <end position="48"/>
    </location>
</feature>
<evidence type="ECO:0000256" key="2">
    <source>
        <dbReference type="SAM" id="SignalP"/>
    </source>
</evidence>
<sequence>MLKVVFVLGCLLSFALAHPMDMEHKRLARSNSDSNSNEVRNRNTAPQQPTSDQWFQFLYYYIQLRLTTTAAPATTTTAIVVRMSHHIHGFITFHTIIKNTKSTTTLTADWITDGLKCL</sequence>
<feature type="chain" id="PRO_5034785296" evidence="2">
    <location>
        <begin position="18"/>
        <end position="118"/>
    </location>
</feature>
<accession>A0A8C9YZN8</accession>
<feature type="region of interest" description="Disordered" evidence="1">
    <location>
        <begin position="27"/>
        <end position="48"/>
    </location>
</feature>
<feature type="signal peptide" evidence="2">
    <location>
        <begin position="1"/>
        <end position="17"/>
    </location>
</feature>
<proteinExistence type="predicted"/>
<organism evidence="3 4">
    <name type="scientific">Sander lucioperca</name>
    <name type="common">Pike-perch</name>
    <name type="synonym">Perca lucioperca</name>
    <dbReference type="NCBI Taxonomy" id="283035"/>
    <lineage>
        <taxon>Eukaryota</taxon>
        <taxon>Metazoa</taxon>
        <taxon>Chordata</taxon>
        <taxon>Craniata</taxon>
        <taxon>Vertebrata</taxon>
        <taxon>Euteleostomi</taxon>
        <taxon>Actinopterygii</taxon>
        <taxon>Neopterygii</taxon>
        <taxon>Teleostei</taxon>
        <taxon>Neoteleostei</taxon>
        <taxon>Acanthomorphata</taxon>
        <taxon>Eupercaria</taxon>
        <taxon>Perciformes</taxon>
        <taxon>Percoidei</taxon>
        <taxon>Percidae</taxon>
        <taxon>Luciopercinae</taxon>
        <taxon>Sander</taxon>
    </lineage>
</organism>
<protein>
    <submittedName>
        <fullName evidence="3">Uncharacterized protein</fullName>
    </submittedName>
</protein>
<dbReference type="Ensembl" id="ENSSLUT00000033819.1">
    <property type="protein sequence ID" value="ENSSLUP00000032784.1"/>
    <property type="gene ID" value="ENSSLUG00000014639.1"/>
</dbReference>
<name>A0A8C9YZN8_SANLU</name>
<reference evidence="3" key="2">
    <citation type="submission" date="2025-09" db="UniProtKB">
        <authorList>
            <consortium name="Ensembl"/>
        </authorList>
    </citation>
    <scope>IDENTIFICATION</scope>
</reference>
<dbReference type="GeneTree" id="ENSGT00940000179599"/>
<reference evidence="3" key="1">
    <citation type="submission" date="2025-08" db="UniProtKB">
        <authorList>
            <consortium name="Ensembl"/>
        </authorList>
    </citation>
    <scope>IDENTIFICATION</scope>
</reference>
<keyword evidence="4" id="KW-1185">Reference proteome</keyword>
<keyword evidence="2" id="KW-0732">Signal</keyword>
<evidence type="ECO:0000313" key="3">
    <source>
        <dbReference type="Ensembl" id="ENSSLUP00000032784.1"/>
    </source>
</evidence>
<evidence type="ECO:0000256" key="1">
    <source>
        <dbReference type="SAM" id="MobiDB-lite"/>
    </source>
</evidence>